<dbReference type="Proteomes" id="UP000243528">
    <property type="component" value="Unassembled WGS sequence"/>
</dbReference>
<protein>
    <recommendedName>
        <fullName evidence="4">HNH endonuclease</fullName>
    </recommendedName>
</protein>
<accession>A0A2P8E080</accession>
<gene>
    <name evidence="2" type="ORF">CLV30_109184</name>
</gene>
<dbReference type="Gene3D" id="1.10.30.50">
    <property type="match status" value="1"/>
</dbReference>
<name>A0A2P8E080_9ACTN</name>
<proteinExistence type="predicted"/>
<evidence type="ECO:0000256" key="1">
    <source>
        <dbReference type="SAM" id="MobiDB-lite"/>
    </source>
</evidence>
<keyword evidence="3" id="KW-1185">Reference proteome</keyword>
<dbReference type="AlphaFoldDB" id="A0A2P8E080"/>
<organism evidence="2 3">
    <name type="scientific">Haloactinopolyspora alba</name>
    <dbReference type="NCBI Taxonomy" id="648780"/>
    <lineage>
        <taxon>Bacteria</taxon>
        <taxon>Bacillati</taxon>
        <taxon>Actinomycetota</taxon>
        <taxon>Actinomycetes</taxon>
        <taxon>Jiangellales</taxon>
        <taxon>Jiangellaceae</taxon>
        <taxon>Haloactinopolyspora</taxon>
    </lineage>
</organism>
<comment type="caution">
    <text evidence="2">The sequence shown here is derived from an EMBL/GenBank/DDBJ whole genome shotgun (WGS) entry which is preliminary data.</text>
</comment>
<sequence length="92" mass="10618">MSKAWAKGSTPAWRRLRQYVLTRDAWVCQLCELSIDPMLRHPDPMSAQVHHTLEREVAGDDPRYLQAAHRECNLKAGQPGKRSPQPRRVSSW</sequence>
<dbReference type="RefSeq" id="WP_129711021.1">
    <property type="nucleotide sequence ID" value="NZ_PYGE01000009.1"/>
</dbReference>
<evidence type="ECO:0000313" key="3">
    <source>
        <dbReference type="Proteomes" id="UP000243528"/>
    </source>
</evidence>
<feature type="region of interest" description="Disordered" evidence="1">
    <location>
        <begin position="72"/>
        <end position="92"/>
    </location>
</feature>
<evidence type="ECO:0000313" key="2">
    <source>
        <dbReference type="EMBL" id="PSL02876.1"/>
    </source>
</evidence>
<reference evidence="2 3" key="1">
    <citation type="submission" date="2018-03" db="EMBL/GenBank/DDBJ databases">
        <title>Genomic Encyclopedia of Archaeal and Bacterial Type Strains, Phase II (KMG-II): from individual species to whole genera.</title>
        <authorList>
            <person name="Goeker M."/>
        </authorList>
    </citation>
    <scope>NUCLEOTIDE SEQUENCE [LARGE SCALE GENOMIC DNA]</scope>
    <source>
        <strain evidence="2 3">DSM 45211</strain>
    </source>
</reference>
<dbReference type="EMBL" id="PYGE01000009">
    <property type="protein sequence ID" value="PSL02876.1"/>
    <property type="molecule type" value="Genomic_DNA"/>
</dbReference>
<dbReference type="OrthoDB" id="2084290at2"/>
<evidence type="ECO:0008006" key="4">
    <source>
        <dbReference type="Google" id="ProtNLM"/>
    </source>
</evidence>